<dbReference type="EMBL" id="JACVVK020000036">
    <property type="protein sequence ID" value="KAK7500652.1"/>
    <property type="molecule type" value="Genomic_DNA"/>
</dbReference>
<gene>
    <name evidence="1" type="ORF">BaRGS_00008227</name>
</gene>
<organism evidence="1 2">
    <name type="scientific">Batillaria attramentaria</name>
    <dbReference type="NCBI Taxonomy" id="370345"/>
    <lineage>
        <taxon>Eukaryota</taxon>
        <taxon>Metazoa</taxon>
        <taxon>Spiralia</taxon>
        <taxon>Lophotrochozoa</taxon>
        <taxon>Mollusca</taxon>
        <taxon>Gastropoda</taxon>
        <taxon>Caenogastropoda</taxon>
        <taxon>Sorbeoconcha</taxon>
        <taxon>Cerithioidea</taxon>
        <taxon>Batillariidae</taxon>
        <taxon>Batillaria</taxon>
    </lineage>
</organism>
<evidence type="ECO:0000313" key="2">
    <source>
        <dbReference type="Proteomes" id="UP001519460"/>
    </source>
</evidence>
<evidence type="ECO:0000313" key="1">
    <source>
        <dbReference type="EMBL" id="KAK7500652.1"/>
    </source>
</evidence>
<keyword evidence="2" id="KW-1185">Reference proteome</keyword>
<reference evidence="1 2" key="1">
    <citation type="journal article" date="2023" name="Sci. Data">
        <title>Genome assembly of the Korean intertidal mud-creeper Batillaria attramentaria.</title>
        <authorList>
            <person name="Patra A.K."/>
            <person name="Ho P.T."/>
            <person name="Jun S."/>
            <person name="Lee S.J."/>
            <person name="Kim Y."/>
            <person name="Won Y.J."/>
        </authorList>
    </citation>
    <scope>NUCLEOTIDE SEQUENCE [LARGE SCALE GENOMIC DNA]</scope>
    <source>
        <strain evidence="1">Wonlab-2016</strain>
    </source>
</reference>
<accession>A0ABD0LNM4</accession>
<dbReference type="AlphaFoldDB" id="A0ABD0LNM4"/>
<sequence>MRCEATTRAVCYNPPYDISSLLFLFSLLQTFLRRVAVLSFPLWIRNRSLNGTACKLLRCYRLRYLAGAQVHYVAALTSKGACVLLGSSFQINPHLRTSCEGGYWVPRHPRGDRLRLER</sequence>
<name>A0ABD0LNM4_9CAEN</name>
<dbReference type="Proteomes" id="UP001519460">
    <property type="component" value="Unassembled WGS sequence"/>
</dbReference>
<protein>
    <submittedName>
        <fullName evidence="1">Uncharacterized protein</fullName>
    </submittedName>
</protein>
<proteinExistence type="predicted"/>
<comment type="caution">
    <text evidence="1">The sequence shown here is derived from an EMBL/GenBank/DDBJ whole genome shotgun (WGS) entry which is preliminary data.</text>
</comment>